<dbReference type="PROSITE" id="PS50082">
    <property type="entry name" value="WD_REPEATS_2"/>
    <property type="match status" value="1"/>
</dbReference>
<accession>A0A4P9XIK6</accession>
<protein>
    <submittedName>
        <fullName evidence="3">Uncharacterized protein</fullName>
    </submittedName>
</protein>
<feature type="region of interest" description="Disordered" evidence="2">
    <location>
        <begin position="1"/>
        <end position="26"/>
    </location>
</feature>
<dbReference type="OrthoDB" id="427795at2759"/>
<evidence type="ECO:0000313" key="3">
    <source>
        <dbReference type="EMBL" id="RKP05543.1"/>
    </source>
</evidence>
<name>A0A4P9XIK6_9FUNG</name>
<dbReference type="InterPro" id="IPR037626">
    <property type="entry name" value="NUP37"/>
</dbReference>
<evidence type="ECO:0000256" key="1">
    <source>
        <dbReference type="PROSITE-ProRule" id="PRU00221"/>
    </source>
</evidence>
<dbReference type="InterPro" id="IPR036322">
    <property type="entry name" value="WD40_repeat_dom_sf"/>
</dbReference>
<dbReference type="EMBL" id="KZ993098">
    <property type="protein sequence ID" value="RKP05543.1"/>
    <property type="molecule type" value="Genomic_DNA"/>
</dbReference>
<reference evidence="4" key="1">
    <citation type="journal article" date="2018" name="Nat. Microbiol.">
        <title>Leveraging single-cell genomics to expand the fungal tree of life.</title>
        <authorList>
            <person name="Ahrendt S.R."/>
            <person name="Quandt C.A."/>
            <person name="Ciobanu D."/>
            <person name="Clum A."/>
            <person name="Salamov A."/>
            <person name="Andreopoulos B."/>
            <person name="Cheng J.F."/>
            <person name="Woyke T."/>
            <person name="Pelin A."/>
            <person name="Henrissat B."/>
            <person name="Reynolds N.K."/>
            <person name="Benny G.L."/>
            <person name="Smith M.E."/>
            <person name="James T.Y."/>
            <person name="Grigoriev I.V."/>
        </authorList>
    </citation>
    <scope>NUCLEOTIDE SEQUENCE [LARGE SCALE GENOMIC DNA]</scope>
    <source>
        <strain evidence="4">RSA 1356</strain>
    </source>
</reference>
<dbReference type="InterPro" id="IPR015943">
    <property type="entry name" value="WD40/YVTN_repeat-like_dom_sf"/>
</dbReference>
<proteinExistence type="predicted"/>
<dbReference type="PANTHER" id="PTHR22806">
    <property type="entry name" value="NUCLEOPORIN NUP37 P37 -RELATED"/>
    <property type="match status" value="1"/>
</dbReference>
<gene>
    <name evidence="3" type="ORF">THASP1DRAFT_32614</name>
</gene>
<dbReference type="Gene3D" id="2.130.10.10">
    <property type="entry name" value="YVTN repeat-like/Quinoprotein amine dehydrogenase"/>
    <property type="match status" value="1"/>
</dbReference>
<dbReference type="PANTHER" id="PTHR22806:SF0">
    <property type="entry name" value="NUCLEOPORIN NUP37"/>
    <property type="match status" value="1"/>
</dbReference>
<dbReference type="GO" id="GO:0031080">
    <property type="term" value="C:nuclear pore outer ring"/>
    <property type="evidence" value="ECO:0007669"/>
    <property type="project" value="InterPro"/>
</dbReference>
<dbReference type="InterPro" id="IPR001680">
    <property type="entry name" value="WD40_rpt"/>
</dbReference>
<dbReference type="SUPFAM" id="SSF50978">
    <property type="entry name" value="WD40 repeat-like"/>
    <property type="match status" value="1"/>
</dbReference>
<keyword evidence="4" id="KW-1185">Reference proteome</keyword>
<dbReference type="Proteomes" id="UP000271241">
    <property type="component" value="Unassembled WGS sequence"/>
</dbReference>
<keyword evidence="1" id="KW-0853">WD repeat</keyword>
<sequence>MVSELSLGHQNPAGGSAGTDASGRDSHPRFTCPERVYTCEFCPFDAGQDLLAWGKCFRCGESQLGVLRREYKDDAGDAQRRWALVPVLNEMMDTRVVKIAWAPSTTCAVSSDGLEAINIKLAAVTASRKLHIIVNDQHAVYDTQHSDYINDVAWSFSQCNVLATASDDHYCRVWSVDDGLQLLCAVQLSSPGVAVRWHPAEAGTVMVAEQSGYLRLLNYAAAMESAPSGDGHGWKLTLQTPRNVGTLTGADWNFGAVVGSQWYTWDMEETGQVVPDQQGEAHVEGASEFLWCPSNPRLYVTYTKVPRPSSAFRCYNTAYPQVPRVYAAPAAAPLRHMSWHAHEPLLVGCAGDKLFFWTMAS</sequence>
<evidence type="ECO:0000256" key="2">
    <source>
        <dbReference type="SAM" id="MobiDB-lite"/>
    </source>
</evidence>
<dbReference type="AlphaFoldDB" id="A0A4P9XIK6"/>
<feature type="repeat" description="WD" evidence="1">
    <location>
        <begin position="142"/>
        <end position="179"/>
    </location>
</feature>
<organism evidence="3 4">
    <name type="scientific">Thamnocephalis sphaerospora</name>
    <dbReference type="NCBI Taxonomy" id="78915"/>
    <lineage>
        <taxon>Eukaryota</taxon>
        <taxon>Fungi</taxon>
        <taxon>Fungi incertae sedis</taxon>
        <taxon>Zoopagomycota</taxon>
        <taxon>Zoopagomycotina</taxon>
        <taxon>Zoopagomycetes</taxon>
        <taxon>Zoopagales</taxon>
        <taxon>Sigmoideomycetaceae</taxon>
        <taxon>Thamnocephalis</taxon>
    </lineage>
</organism>
<dbReference type="SMART" id="SM00320">
    <property type="entry name" value="WD40"/>
    <property type="match status" value="2"/>
</dbReference>
<dbReference type="Pfam" id="PF00400">
    <property type="entry name" value="WD40"/>
    <property type="match status" value="1"/>
</dbReference>
<dbReference type="STRING" id="78915.A0A4P9XIK6"/>
<evidence type="ECO:0000313" key="4">
    <source>
        <dbReference type="Proteomes" id="UP000271241"/>
    </source>
</evidence>